<dbReference type="AlphaFoldDB" id="A0A9K3LI84"/>
<dbReference type="OrthoDB" id="52264at2759"/>
<dbReference type="EMBL" id="JAGRRH010000012">
    <property type="protein sequence ID" value="KAG7362280.1"/>
    <property type="molecule type" value="Genomic_DNA"/>
</dbReference>
<proteinExistence type="predicted"/>
<keyword evidence="5" id="KW-1185">Reference proteome</keyword>
<evidence type="ECO:0000313" key="4">
    <source>
        <dbReference type="EMBL" id="KAG7362280.1"/>
    </source>
</evidence>
<feature type="compositionally biased region" description="Low complexity" evidence="1">
    <location>
        <begin position="197"/>
        <end position="211"/>
    </location>
</feature>
<feature type="compositionally biased region" description="Gly residues" evidence="1">
    <location>
        <begin position="142"/>
        <end position="165"/>
    </location>
</feature>
<feature type="compositionally biased region" description="Basic and acidic residues" evidence="1">
    <location>
        <begin position="74"/>
        <end position="83"/>
    </location>
</feature>
<evidence type="ECO:0000313" key="3">
    <source>
        <dbReference type="EMBL" id="KAG7337861.1"/>
    </source>
</evidence>
<evidence type="ECO:0000256" key="2">
    <source>
        <dbReference type="SAM" id="SignalP"/>
    </source>
</evidence>
<comment type="caution">
    <text evidence="4">The sequence shown here is derived from an EMBL/GenBank/DDBJ whole genome shotgun (WGS) entry which is preliminary data.</text>
</comment>
<dbReference type="Proteomes" id="UP000693970">
    <property type="component" value="Unassembled WGS sequence"/>
</dbReference>
<feature type="compositionally biased region" description="Basic residues" evidence="1">
    <location>
        <begin position="297"/>
        <end position="312"/>
    </location>
</feature>
<feature type="region of interest" description="Disordered" evidence="1">
    <location>
        <begin position="270"/>
        <end position="325"/>
    </location>
</feature>
<organism evidence="4 5">
    <name type="scientific">Nitzschia inconspicua</name>
    <dbReference type="NCBI Taxonomy" id="303405"/>
    <lineage>
        <taxon>Eukaryota</taxon>
        <taxon>Sar</taxon>
        <taxon>Stramenopiles</taxon>
        <taxon>Ochrophyta</taxon>
        <taxon>Bacillariophyta</taxon>
        <taxon>Bacillariophyceae</taxon>
        <taxon>Bacillariophycidae</taxon>
        <taxon>Bacillariales</taxon>
        <taxon>Bacillariaceae</taxon>
        <taxon>Nitzschia</taxon>
    </lineage>
</organism>
<keyword evidence="2" id="KW-0732">Signal</keyword>
<name>A0A9K3LI84_9STRA</name>
<feature type="compositionally biased region" description="Gly residues" evidence="1">
    <location>
        <begin position="112"/>
        <end position="131"/>
    </location>
</feature>
<feature type="region of interest" description="Disordered" evidence="1">
    <location>
        <begin position="22"/>
        <end position="229"/>
    </location>
</feature>
<accession>A0A9K3LI84</accession>
<feature type="compositionally biased region" description="Gly residues" evidence="1">
    <location>
        <begin position="173"/>
        <end position="196"/>
    </location>
</feature>
<dbReference type="EMBL" id="JAGRRH010000071">
    <property type="protein sequence ID" value="KAG7337861.1"/>
    <property type="molecule type" value="Genomic_DNA"/>
</dbReference>
<feature type="compositionally biased region" description="Basic and acidic residues" evidence="1">
    <location>
        <begin position="32"/>
        <end position="46"/>
    </location>
</feature>
<feature type="signal peptide" evidence="2">
    <location>
        <begin position="1"/>
        <end position="21"/>
    </location>
</feature>
<gene>
    <name evidence="3" type="ORF">IV203_017738</name>
    <name evidence="4" type="ORF">IV203_025946</name>
</gene>
<sequence length="554" mass="59328">MGSIKLLLAAVALAPIAGVWSRETSHTQGTSSHERQLRPNQKERKVQQAAQMGVRSSHGSGYYGSSTGGGNGHEVPEYTERSSKTSKGGSGRHSQSSGGGSGGGRNQYYGQPSGGGYGGHYYGSGGGGGGYENPDESYYGSGSSGGGGHSGHYYGSGGSGGGGHQSSGKTYYGSGGSSGGGGSTEEYYGSGGGSGGQKPYPYSDDNYYDDYFMWEDNPQKPNDPYSDDNYYDDYFMWGDDKWNDKPNPSHDDYVQYPKWDDYTPGQDDFFVKGDDNFYPPSDGGGGSDTNRNGGGKSGKRGKSSKYCKKATKGSKGGKGSKGDQHYYECQDDNNLPGYDDWWISSDDDLKLDDTYFFLPRPVATIWGEAFSPQTTIPPVTPDPLVPDTADLGTTYLFYNWTTNVQDISLFEIPVFVDGEEVIIWISLDGYCTRFGTPDNSAQGYCHFTYTVYDPEIILISGSFVAEGFLVDATRQGEFTITGGTGILTGASGIVEVSPAILDSAMSPPLVVSPPEGADIFDGLAGYLHYFEVEADLFFFIPDLYYTGNAGKNRG</sequence>
<evidence type="ECO:0000256" key="1">
    <source>
        <dbReference type="SAM" id="MobiDB-lite"/>
    </source>
</evidence>
<feature type="compositionally biased region" description="Gly residues" evidence="1">
    <location>
        <begin position="282"/>
        <end position="296"/>
    </location>
</feature>
<reference evidence="4" key="2">
    <citation type="submission" date="2021-04" db="EMBL/GenBank/DDBJ databases">
        <authorList>
            <person name="Podell S."/>
        </authorList>
    </citation>
    <scope>NUCLEOTIDE SEQUENCE</scope>
    <source>
        <strain evidence="4">Hildebrandi</strain>
    </source>
</reference>
<feature type="compositionally biased region" description="Low complexity" evidence="1">
    <location>
        <begin position="56"/>
        <end position="65"/>
    </location>
</feature>
<evidence type="ECO:0000313" key="5">
    <source>
        <dbReference type="Proteomes" id="UP000693970"/>
    </source>
</evidence>
<feature type="chain" id="PRO_5039844434" evidence="2">
    <location>
        <begin position="22"/>
        <end position="554"/>
    </location>
</feature>
<reference evidence="4" key="1">
    <citation type="journal article" date="2021" name="Sci. Rep.">
        <title>Diploid genomic architecture of Nitzschia inconspicua, an elite biomass production diatom.</title>
        <authorList>
            <person name="Oliver A."/>
            <person name="Podell S."/>
            <person name="Pinowska A."/>
            <person name="Traller J.C."/>
            <person name="Smith S.R."/>
            <person name="McClure R."/>
            <person name="Beliaev A."/>
            <person name="Bohutskyi P."/>
            <person name="Hill E.A."/>
            <person name="Rabines A."/>
            <person name="Zheng H."/>
            <person name="Allen L.Z."/>
            <person name="Kuo A."/>
            <person name="Grigoriev I.V."/>
            <person name="Allen A.E."/>
            <person name="Hazlebeck D."/>
            <person name="Allen E.E."/>
        </authorList>
    </citation>
    <scope>NUCLEOTIDE SEQUENCE</scope>
    <source>
        <strain evidence="4">Hildebrandi</strain>
    </source>
</reference>
<protein>
    <submittedName>
        <fullName evidence="4">Uncharacterized protein</fullName>
    </submittedName>
</protein>